<gene>
    <name evidence="1" type="ORF">IAY_05830</name>
</gene>
<dbReference type="RefSeq" id="WP_002083798.1">
    <property type="nucleotide sequence ID" value="NZ_KB976009.1"/>
</dbReference>
<evidence type="ECO:0000313" key="1">
    <source>
        <dbReference type="EMBL" id="EOQ58659.1"/>
    </source>
</evidence>
<dbReference type="AlphaFoldDB" id="A0ABC9SRT4"/>
<accession>A0ABC9SRT4</accession>
<name>A0ABC9SRT4_BACCE</name>
<proteinExistence type="predicted"/>
<dbReference type="Proteomes" id="UP000014060">
    <property type="component" value="Unassembled WGS sequence"/>
</dbReference>
<organism evidence="1 2">
    <name type="scientific">Bacillus cereus TIAC219</name>
    <dbReference type="NCBI Taxonomy" id="718222"/>
    <lineage>
        <taxon>Bacteria</taxon>
        <taxon>Bacillati</taxon>
        <taxon>Bacillota</taxon>
        <taxon>Bacilli</taxon>
        <taxon>Bacillales</taxon>
        <taxon>Bacillaceae</taxon>
        <taxon>Bacillus</taxon>
        <taxon>Bacillus cereus group</taxon>
    </lineage>
</organism>
<comment type="caution">
    <text evidence="1">The sequence shown here is derived from an EMBL/GenBank/DDBJ whole genome shotgun (WGS) entry which is preliminary data.</text>
</comment>
<sequence>MKSNHYGKKHKFTKRIKIISLCITLILGILVSSRLVNASHDPWDSLPPDYQKEVTDIMEEIGNDFLNDYKFSLEHTMSGWLGWEKGAKATFKIGKSWVGERYSNNGKMWIKSMKNRNNKGLHDNNFSGTIEGGAIHFNFDGSYIHLTRLKENNYSNQFLYLKGDMILDTRGQLYWENAISYYWNIYWDYIEDLVKHPLQPVKISLDNLMEKPPILSIKSKKITEKVSLNEKLKQPEEYYNIISSMNRKKTAKFIEFPDFSKVGKTTGIIEVTETTADGYSQKATVEINFEVEDSRQLKAEAIPQKTILGSDTGSLVPNMLVKNVELGEQSLTSDKYAVKIKEKANTNLIGEQKMIVTVSAEGKSIDVDVPVTVKWGSTVFLKGDKDYSIGAVTLHQSGDSLLLTDREGIARNQSDTKVHSHYSDKIYYNLRLLVPENNPKNLKNLKVRTKKNSLASAHGQANAIEHINAFGDYSNGQQSANIGDILEVTHEQASIRERLMINEKEVKENAGYTQVYYELTKNGFIPLRVNQLQAKQGTLPIYADKSYLDQRVKDYIDLKGYQNINIKEFLSYPDTRKSGKTFGKILVEETLKSGKMVQWEYEVKFTVSDGELKLSTPQSLIFKDFSPSLVEQTVQRKYSGDLGLIIKDSRGSGKQGNWYLTANVKQNTSTMAPYFIYAKKGQSDQYLVNTAKIYSQAKQETSAEPLEVKVSTLWSSNEGILLRIPPERKIEGNKTYSDTIYWNLVEGP</sequence>
<reference evidence="1 2" key="1">
    <citation type="submission" date="2013-01" db="EMBL/GenBank/DDBJ databases">
        <title>The Genome Sequence of Bacillus cereus TIAC219.</title>
        <authorList>
            <consortium name="The Broad Institute Genome Sequencing Platform"/>
            <consortium name="The Broad Institute Genome Sequencing Center for Infectious Disease"/>
            <person name="Feldgarden M."/>
            <person name="Van der Auwera G.A."/>
            <person name="Mahillon J."/>
            <person name="Duprez V."/>
            <person name="Timmery S."/>
            <person name="Mattelet C."/>
            <person name="Dierick K."/>
            <person name="Sun M."/>
            <person name="Yu Z."/>
            <person name="Zhu L."/>
            <person name="Hu X."/>
            <person name="Shank E.B."/>
            <person name="Swiecicka I."/>
            <person name="Hansen B.M."/>
            <person name="Andrup L."/>
            <person name="Walker B."/>
            <person name="Young S.K."/>
            <person name="Zeng Q."/>
            <person name="Gargeya S."/>
            <person name="Fitzgerald M."/>
            <person name="Haas B."/>
            <person name="Abouelleil A."/>
            <person name="Alvarado L."/>
            <person name="Arachchi H.M."/>
            <person name="Berlin A.M."/>
            <person name="Chapman S.B."/>
            <person name="Dewar J."/>
            <person name="Goldberg J."/>
            <person name="Griggs A."/>
            <person name="Gujja S."/>
            <person name="Hansen M."/>
            <person name="Howarth C."/>
            <person name="Imamovic A."/>
            <person name="Larimer J."/>
            <person name="McCowan C."/>
            <person name="Murphy C."/>
            <person name="Neiman D."/>
            <person name="Pearson M."/>
            <person name="Priest M."/>
            <person name="Roberts A."/>
            <person name="Saif S."/>
            <person name="Shea T."/>
            <person name="Sisk P."/>
            <person name="Sykes S."/>
            <person name="Wortman J."/>
            <person name="Nusbaum C."/>
            <person name="Birren B."/>
        </authorList>
    </citation>
    <scope>NUCLEOTIDE SEQUENCE [LARGE SCALE GENOMIC DNA]</scope>
    <source>
        <strain evidence="1 2">TIAC219</strain>
    </source>
</reference>
<dbReference type="EMBL" id="AHCJ01000072">
    <property type="protein sequence ID" value="EOQ58659.1"/>
    <property type="molecule type" value="Genomic_DNA"/>
</dbReference>
<evidence type="ECO:0000313" key="2">
    <source>
        <dbReference type="Proteomes" id="UP000014060"/>
    </source>
</evidence>
<protein>
    <submittedName>
        <fullName evidence="1">Uncharacterized protein</fullName>
    </submittedName>
</protein>